<gene>
    <name evidence="2" type="ORF">MCNS_19230</name>
</gene>
<feature type="transmembrane region" description="Helical" evidence="1">
    <location>
        <begin position="110"/>
        <end position="136"/>
    </location>
</feature>
<evidence type="ECO:0000256" key="1">
    <source>
        <dbReference type="SAM" id="Phobius"/>
    </source>
</evidence>
<feature type="transmembrane region" description="Helical" evidence="1">
    <location>
        <begin position="80"/>
        <end position="103"/>
    </location>
</feature>
<proteinExistence type="predicted"/>
<keyword evidence="1" id="KW-0812">Transmembrane</keyword>
<dbReference type="EMBL" id="AP022613">
    <property type="protein sequence ID" value="BBZ38860.1"/>
    <property type="molecule type" value="Genomic_DNA"/>
</dbReference>
<name>A0A7I7YB03_9MYCO</name>
<feature type="transmembrane region" description="Helical" evidence="1">
    <location>
        <begin position="191"/>
        <end position="211"/>
    </location>
</feature>
<feature type="transmembrane region" description="Helical" evidence="1">
    <location>
        <begin position="290"/>
        <end position="314"/>
    </location>
</feature>
<evidence type="ECO:0000313" key="3">
    <source>
        <dbReference type="Proteomes" id="UP000467385"/>
    </source>
</evidence>
<feature type="transmembrane region" description="Helical" evidence="1">
    <location>
        <begin position="156"/>
        <end position="179"/>
    </location>
</feature>
<sequence length="380" mass="41982">MRSTVKPSIRAHESTVADRTVQPRAIAPLKALACWVAAVALAVIILATAEKHGPSSPENRNPDGVGKPPAVTPLLYPFDWITWGQILGVLLAAGTIVASVLAWRRHPGHPIVLMVLATSTLFWWDPINNWAIGLVYNPNLWHFPRDWPWLNISPVIEPLTSFIYAPYILVPYFLAMPILRAIQRRSDPGAFVWRHPLISIAVLTFVIGVIWDAAQEILLTRAQFLTYSHVIEFGSIDAGKNSQFPLLMASGIITIVMIPASILLYRDDTGRSQAEKIAQRLRLHARHPKLATFLVMAIVLNIAMISFSSAFWLVRATGAASTVACPWPYPQAKTWDPRGYYQAQGAPGPFTAGEASSWQIAQPEGRPADIVVKSDRCNPQ</sequence>
<keyword evidence="1" id="KW-1133">Transmembrane helix</keyword>
<keyword evidence="3" id="KW-1185">Reference proteome</keyword>
<dbReference type="AlphaFoldDB" id="A0A7I7YB03"/>
<evidence type="ECO:0000313" key="2">
    <source>
        <dbReference type="EMBL" id="BBZ38860.1"/>
    </source>
</evidence>
<reference evidence="2 3" key="1">
    <citation type="journal article" date="2019" name="Emerg. Microbes Infect.">
        <title>Comprehensive subspecies identification of 175 nontuberculous mycobacteria species based on 7547 genomic profiles.</title>
        <authorList>
            <person name="Matsumoto Y."/>
            <person name="Kinjo T."/>
            <person name="Motooka D."/>
            <person name="Nabeya D."/>
            <person name="Jung N."/>
            <person name="Uechi K."/>
            <person name="Horii T."/>
            <person name="Iida T."/>
            <person name="Fujita J."/>
            <person name="Nakamura S."/>
        </authorList>
    </citation>
    <scope>NUCLEOTIDE SEQUENCE [LARGE SCALE GENOMIC DNA]</scope>
    <source>
        <strain evidence="2 3">JCM 14738</strain>
    </source>
</reference>
<dbReference type="Proteomes" id="UP000467385">
    <property type="component" value="Chromosome"/>
</dbReference>
<feature type="transmembrane region" description="Helical" evidence="1">
    <location>
        <begin position="29"/>
        <end position="49"/>
    </location>
</feature>
<keyword evidence="1" id="KW-0472">Membrane</keyword>
<accession>A0A7I7YB03</accession>
<organism evidence="2 3">
    <name type="scientific">Mycobacterium conspicuum</name>
    <dbReference type="NCBI Taxonomy" id="44010"/>
    <lineage>
        <taxon>Bacteria</taxon>
        <taxon>Bacillati</taxon>
        <taxon>Actinomycetota</taxon>
        <taxon>Actinomycetes</taxon>
        <taxon>Mycobacteriales</taxon>
        <taxon>Mycobacteriaceae</taxon>
        <taxon>Mycobacterium</taxon>
    </lineage>
</organism>
<evidence type="ECO:0008006" key="4">
    <source>
        <dbReference type="Google" id="ProtNLM"/>
    </source>
</evidence>
<feature type="transmembrane region" description="Helical" evidence="1">
    <location>
        <begin position="244"/>
        <end position="265"/>
    </location>
</feature>
<dbReference type="Pfam" id="PF17198">
    <property type="entry name" value="AveC_like"/>
    <property type="match status" value="1"/>
</dbReference>
<dbReference type="InterPro" id="IPR033459">
    <property type="entry name" value="AveC-like"/>
</dbReference>
<protein>
    <recommendedName>
        <fullName evidence="4">DUF5135 domain-containing protein</fullName>
    </recommendedName>
</protein>